<dbReference type="Proteomes" id="UP000027265">
    <property type="component" value="Unassembled WGS sequence"/>
</dbReference>
<gene>
    <name evidence="2" type="ORF">JAAARDRAFT_134063</name>
</gene>
<reference evidence="3" key="1">
    <citation type="journal article" date="2014" name="Proc. Natl. Acad. Sci. U.S.A.">
        <title>Extensive sampling of basidiomycete genomes demonstrates inadequacy of the white-rot/brown-rot paradigm for wood decay fungi.</title>
        <authorList>
            <person name="Riley R."/>
            <person name="Salamov A.A."/>
            <person name="Brown D.W."/>
            <person name="Nagy L.G."/>
            <person name="Floudas D."/>
            <person name="Held B.W."/>
            <person name="Levasseur A."/>
            <person name="Lombard V."/>
            <person name="Morin E."/>
            <person name="Otillar R."/>
            <person name="Lindquist E.A."/>
            <person name="Sun H."/>
            <person name="LaButti K.M."/>
            <person name="Schmutz J."/>
            <person name="Jabbour D."/>
            <person name="Luo H."/>
            <person name="Baker S.E."/>
            <person name="Pisabarro A.G."/>
            <person name="Walton J.D."/>
            <person name="Blanchette R.A."/>
            <person name="Henrissat B."/>
            <person name="Martin F."/>
            <person name="Cullen D."/>
            <person name="Hibbett D.S."/>
            <person name="Grigoriev I.V."/>
        </authorList>
    </citation>
    <scope>NUCLEOTIDE SEQUENCE [LARGE SCALE GENOMIC DNA]</scope>
    <source>
        <strain evidence="3">MUCL 33604</strain>
    </source>
</reference>
<evidence type="ECO:0000313" key="3">
    <source>
        <dbReference type="Proteomes" id="UP000027265"/>
    </source>
</evidence>
<dbReference type="InParanoid" id="A0A067PYM7"/>
<organism evidence="2 3">
    <name type="scientific">Jaapia argillacea MUCL 33604</name>
    <dbReference type="NCBI Taxonomy" id="933084"/>
    <lineage>
        <taxon>Eukaryota</taxon>
        <taxon>Fungi</taxon>
        <taxon>Dikarya</taxon>
        <taxon>Basidiomycota</taxon>
        <taxon>Agaricomycotina</taxon>
        <taxon>Agaricomycetes</taxon>
        <taxon>Agaricomycetidae</taxon>
        <taxon>Jaapiales</taxon>
        <taxon>Jaapiaceae</taxon>
        <taxon>Jaapia</taxon>
    </lineage>
</organism>
<evidence type="ECO:0000313" key="2">
    <source>
        <dbReference type="EMBL" id="KDQ55426.1"/>
    </source>
</evidence>
<protein>
    <submittedName>
        <fullName evidence="2">Uncharacterized protein</fullName>
    </submittedName>
</protein>
<dbReference type="EMBL" id="KL197725">
    <property type="protein sequence ID" value="KDQ55426.1"/>
    <property type="molecule type" value="Genomic_DNA"/>
</dbReference>
<proteinExistence type="predicted"/>
<feature type="region of interest" description="Disordered" evidence="1">
    <location>
        <begin position="1"/>
        <end position="47"/>
    </location>
</feature>
<dbReference type="HOGENOM" id="CLU_1911644_0_0_1"/>
<keyword evidence="3" id="KW-1185">Reference proteome</keyword>
<accession>A0A067PYM7</accession>
<feature type="non-terminal residue" evidence="2">
    <location>
        <position position="1"/>
    </location>
</feature>
<dbReference type="AlphaFoldDB" id="A0A067PYM7"/>
<evidence type="ECO:0000256" key="1">
    <source>
        <dbReference type="SAM" id="MobiDB-lite"/>
    </source>
</evidence>
<sequence length="133" mass="14180">ILTNETTEQCVQSSGSTPDIYHDSSSPPANSLTTLGGPTPSMGSLSSTGLVPSGPLKDAMSQFMSVQNQVMDSRFLERQAILDKITQTANEGTTLMCKAVHELKEQSELLHTLTSALTKDAHDSSPFEPSTPL</sequence>
<name>A0A067PYM7_9AGAM</name>